<protein>
    <submittedName>
        <fullName evidence="1">Uncharacterized protein</fullName>
    </submittedName>
</protein>
<organism evidence="1 2">
    <name type="scientific">Sporosarcina newyorkensis 2681</name>
    <dbReference type="NCBI Taxonomy" id="1027292"/>
    <lineage>
        <taxon>Bacteria</taxon>
        <taxon>Bacillati</taxon>
        <taxon>Bacillota</taxon>
        <taxon>Bacilli</taxon>
        <taxon>Bacillales</taxon>
        <taxon>Caryophanaceae</taxon>
        <taxon>Sporosarcina</taxon>
    </lineage>
</organism>
<evidence type="ECO:0000313" key="2">
    <source>
        <dbReference type="Proteomes" id="UP000005316"/>
    </source>
</evidence>
<name>F9DQZ0_9BACL</name>
<comment type="caution">
    <text evidence="1">The sequence shown here is derived from an EMBL/GenBank/DDBJ whole genome shotgun (WGS) entry which is preliminary data.</text>
</comment>
<evidence type="ECO:0000313" key="1">
    <source>
        <dbReference type="EMBL" id="EGQ26788.1"/>
    </source>
</evidence>
<dbReference type="EMBL" id="AFPZ01000031">
    <property type="protein sequence ID" value="EGQ26788.1"/>
    <property type="molecule type" value="Genomic_DNA"/>
</dbReference>
<accession>F9DQZ0</accession>
<proteinExistence type="predicted"/>
<gene>
    <name evidence="1" type="ORF">HMPREF9372_1220</name>
</gene>
<dbReference type="AlphaFoldDB" id="F9DQZ0"/>
<dbReference type="Proteomes" id="UP000005316">
    <property type="component" value="Unassembled WGS sequence"/>
</dbReference>
<sequence length="41" mass="4815">MIKDYFVHSEVTKESLLMFVLKTNCKVDKKWREVQVGLLTG</sequence>
<dbReference type="HOGENOM" id="CLU_3276880_0_0_9"/>
<reference evidence="1 2" key="1">
    <citation type="submission" date="2011-04" db="EMBL/GenBank/DDBJ databases">
        <authorList>
            <person name="Muzny D."/>
            <person name="Qin X."/>
            <person name="Deng J."/>
            <person name="Jiang H."/>
            <person name="Liu Y."/>
            <person name="Qu J."/>
            <person name="Song X.-Z."/>
            <person name="Zhang L."/>
            <person name="Thornton R."/>
            <person name="Coyle M."/>
            <person name="Francisco L."/>
            <person name="Jackson L."/>
            <person name="Javaid M."/>
            <person name="Korchina V."/>
            <person name="Kovar C."/>
            <person name="Mata R."/>
            <person name="Mathew T."/>
            <person name="Ngo R."/>
            <person name="Nguyen L."/>
            <person name="Nguyen N."/>
            <person name="Okwuonu G."/>
            <person name="Ongeri F."/>
            <person name="Pham C."/>
            <person name="Simmons D."/>
            <person name="Wilczek-Boney K."/>
            <person name="Hale W."/>
            <person name="Jakkamsetti A."/>
            <person name="Pham P."/>
            <person name="Ruth R."/>
            <person name="San Lucas F."/>
            <person name="Warren J."/>
            <person name="Zhang J."/>
            <person name="Zhao Z."/>
            <person name="Zhou C."/>
            <person name="Zhu D."/>
            <person name="Lee S."/>
            <person name="Bess C."/>
            <person name="Blankenburg K."/>
            <person name="Forbes L."/>
            <person name="Fu Q."/>
            <person name="Gubbala S."/>
            <person name="Hirani K."/>
            <person name="Jayaseelan J.C."/>
            <person name="Lara F."/>
            <person name="Munidasa M."/>
            <person name="Palculict T."/>
            <person name="Patil S."/>
            <person name="Pu L.-L."/>
            <person name="Saada N."/>
            <person name="Tang L."/>
            <person name="Weissenberger G."/>
            <person name="Zhu Y."/>
            <person name="Hemphill L."/>
            <person name="Shang Y."/>
            <person name="Youmans B."/>
            <person name="Ayvaz T."/>
            <person name="Ross M."/>
            <person name="Santibanez J."/>
            <person name="Aqrawi P."/>
            <person name="Gross S."/>
            <person name="Joshi V."/>
            <person name="Fowler G."/>
            <person name="Nazareth L."/>
            <person name="Reid J."/>
            <person name="Worley K."/>
            <person name="Petrosino J."/>
            <person name="Highlander S."/>
            <person name="Gibbs R."/>
        </authorList>
    </citation>
    <scope>NUCLEOTIDE SEQUENCE [LARGE SCALE GENOMIC DNA]</scope>
    <source>
        <strain evidence="1 2">2681</strain>
    </source>
</reference>